<sequence length="292" mass="32076">MTKKKTPIGFVGQGYVGGSYANNFEKRGYSVVRYSLEEPYRVNKDKIQDCDVVFVCVPTPTTPKGFDSSIVEEGLALVGKGKIAVVKSTLQPGTTKRLQKKFSHLTVLCSPEFLSVASAQLDADSPFSNIVGMPVDDEKHRKAAKLVQSILPTASFSDTCSSEEAELIKYAHNFSGYTQILAFNIVYDMAKHFGCNWESIEKAIHADPLVPNRYAHPVHKGGRGAGGACFIKDVASLARLYESTVRHPKGIALLKALEDKNIALLLGSGKDHDLLQGVYGEKELKRRSRVRR</sequence>
<organism evidence="4 5">
    <name type="scientific">Candidatus Kaiserbacteria bacterium RIFCSPLOWO2_01_FULL_54_20</name>
    <dbReference type="NCBI Taxonomy" id="1798513"/>
    <lineage>
        <taxon>Bacteria</taxon>
        <taxon>Candidatus Kaiseribacteriota</taxon>
    </lineage>
</organism>
<evidence type="ECO:0000313" key="5">
    <source>
        <dbReference type="Proteomes" id="UP000178427"/>
    </source>
</evidence>
<dbReference type="STRING" id="1798513.A3A40_02490"/>
<evidence type="ECO:0000259" key="2">
    <source>
        <dbReference type="Pfam" id="PF00984"/>
    </source>
</evidence>
<dbReference type="GO" id="GO:0051287">
    <property type="term" value="F:NAD binding"/>
    <property type="evidence" value="ECO:0007669"/>
    <property type="project" value="InterPro"/>
</dbReference>
<dbReference type="AlphaFoldDB" id="A0A1F6EJL8"/>
<accession>A0A1F6EJL8</accession>
<protein>
    <recommendedName>
        <fullName evidence="6">UDP-glucose/GDP-mannose dehydrogenase dimerisation domain-containing protein</fullName>
    </recommendedName>
</protein>
<comment type="caution">
    <text evidence="4">The sequence shown here is derived from an EMBL/GenBank/DDBJ whole genome shotgun (WGS) entry which is preliminary data.</text>
</comment>
<comment type="similarity">
    <text evidence="1">Belongs to the UDP-glucose/GDP-mannose dehydrogenase family.</text>
</comment>
<dbReference type="InterPro" id="IPR001732">
    <property type="entry name" value="UDP-Glc/GDP-Man_DH_N"/>
</dbReference>
<dbReference type="SUPFAM" id="SSF48179">
    <property type="entry name" value="6-phosphogluconate dehydrogenase C-terminal domain-like"/>
    <property type="match status" value="1"/>
</dbReference>
<evidence type="ECO:0000259" key="3">
    <source>
        <dbReference type="Pfam" id="PF03721"/>
    </source>
</evidence>
<gene>
    <name evidence="4" type="ORF">A3A40_02490</name>
</gene>
<name>A0A1F6EJL8_9BACT</name>
<reference evidence="4 5" key="1">
    <citation type="journal article" date="2016" name="Nat. Commun.">
        <title>Thousands of microbial genomes shed light on interconnected biogeochemical processes in an aquifer system.</title>
        <authorList>
            <person name="Anantharaman K."/>
            <person name="Brown C.T."/>
            <person name="Hug L.A."/>
            <person name="Sharon I."/>
            <person name="Castelle C.J."/>
            <person name="Probst A.J."/>
            <person name="Thomas B.C."/>
            <person name="Singh A."/>
            <person name="Wilkins M.J."/>
            <person name="Karaoz U."/>
            <person name="Brodie E.L."/>
            <person name="Williams K.H."/>
            <person name="Hubbard S.S."/>
            <person name="Banfield J.F."/>
        </authorList>
    </citation>
    <scope>NUCLEOTIDE SEQUENCE [LARGE SCALE GENOMIC DNA]</scope>
</reference>
<dbReference type="InterPro" id="IPR013328">
    <property type="entry name" value="6PGD_dom2"/>
</dbReference>
<evidence type="ECO:0000313" key="4">
    <source>
        <dbReference type="EMBL" id="OGG73855.1"/>
    </source>
</evidence>
<dbReference type="SUPFAM" id="SSF51735">
    <property type="entry name" value="NAD(P)-binding Rossmann-fold domains"/>
    <property type="match status" value="1"/>
</dbReference>
<dbReference type="Pfam" id="PF00984">
    <property type="entry name" value="UDPG_MGDP_dh"/>
    <property type="match status" value="1"/>
</dbReference>
<dbReference type="Proteomes" id="UP000178427">
    <property type="component" value="Unassembled WGS sequence"/>
</dbReference>
<dbReference type="InterPro" id="IPR036291">
    <property type="entry name" value="NAD(P)-bd_dom_sf"/>
</dbReference>
<dbReference type="InterPro" id="IPR014026">
    <property type="entry name" value="UDP-Glc/GDP-Man_DH_dimer"/>
</dbReference>
<dbReference type="PANTHER" id="PTHR43750:SF3">
    <property type="entry name" value="UDP-GLUCOSE 6-DEHYDROGENASE TUAD"/>
    <property type="match status" value="1"/>
</dbReference>
<evidence type="ECO:0008006" key="6">
    <source>
        <dbReference type="Google" id="ProtNLM"/>
    </source>
</evidence>
<dbReference type="Gene3D" id="3.40.50.720">
    <property type="entry name" value="NAD(P)-binding Rossmann-like Domain"/>
    <property type="match status" value="1"/>
</dbReference>
<feature type="domain" description="UDP-glucose/GDP-mannose dehydrogenase dimerisation" evidence="2">
    <location>
        <begin position="163"/>
        <end position="248"/>
    </location>
</feature>
<feature type="domain" description="UDP-glucose/GDP-mannose dehydrogenase N-terminal" evidence="3">
    <location>
        <begin position="44"/>
        <end position="139"/>
    </location>
</feature>
<evidence type="ECO:0000256" key="1">
    <source>
        <dbReference type="ARBA" id="ARBA00006601"/>
    </source>
</evidence>
<proteinExistence type="inferred from homology"/>
<dbReference type="PANTHER" id="PTHR43750">
    <property type="entry name" value="UDP-GLUCOSE 6-DEHYDROGENASE TUAD"/>
    <property type="match status" value="1"/>
</dbReference>
<dbReference type="Pfam" id="PF03721">
    <property type="entry name" value="UDPG_MGDP_dh_N"/>
    <property type="match status" value="1"/>
</dbReference>
<dbReference type="GO" id="GO:0016616">
    <property type="term" value="F:oxidoreductase activity, acting on the CH-OH group of donors, NAD or NADP as acceptor"/>
    <property type="evidence" value="ECO:0007669"/>
    <property type="project" value="InterPro"/>
</dbReference>
<dbReference type="InterPro" id="IPR008927">
    <property type="entry name" value="6-PGluconate_DH-like_C_sf"/>
</dbReference>
<dbReference type="EMBL" id="MFMA01000027">
    <property type="protein sequence ID" value="OGG73855.1"/>
    <property type="molecule type" value="Genomic_DNA"/>
</dbReference>
<dbReference type="Gene3D" id="1.10.1040.10">
    <property type="entry name" value="N-(1-d-carboxylethyl)-l-norvaline Dehydrogenase, domain 2"/>
    <property type="match status" value="1"/>
</dbReference>